<reference evidence="1 2" key="1">
    <citation type="submission" date="2020-10" db="EMBL/GenBank/DDBJ databases">
        <title>Complete genome sequence of Paludibaculum fermentans P105T, a facultatively anaerobic acidobacterium capable of dissimilatory Fe(III) reduction.</title>
        <authorList>
            <person name="Dedysh S.N."/>
            <person name="Beletsky A.V."/>
            <person name="Kulichevskaya I.S."/>
            <person name="Mardanov A.V."/>
            <person name="Ravin N.V."/>
        </authorList>
    </citation>
    <scope>NUCLEOTIDE SEQUENCE [LARGE SCALE GENOMIC DNA]</scope>
    <source>
        <strain evidence="1 2">P105</strain>
    </source>
</reference>
<gene>
    <name evidence="1" type="ORF">IRI77_30805</name>
</gene>
<evidence type="ECO:0000313" key="2">
    <source>
        <dbReference type="Proteomes" id="UP000593892"/>
    </source>
</evidence>
<dbReference type="InterPro" id="IPR017853">
    <property type="entry name" value="GH"/>
</dbReference>
<organism evidence="1 2">
    <name type="scientific">Paludibaculum fermentans</name>
    <dbReference type="NCBI Taxonomy" id="1473598"/>
    <lineage>
        <taxon>Bacteria</taxon>
        <taxon>Pseudomonadati</taxon>
        <taxon>Acidobacteriota</taxon>
        <taxon>Terriglobia</taxon>
        <taxon>Bryobacterales</taxon>
        <taxon>Bryobacteraceae</taxon>
        <taxon>Paludibaculum</taxon>
    </lineage>
</organism>
<accession>A0A7S7NYM4</accession>
<dbReference type="KEGG" id="pfer:IRI77_30805"/>
<sequence>MPDPVIQIKGEKFHFNDQPTYAGCVWKGHPIEGLLLNSRMVQGIYDDENPQTVARWAYPDTGKWDPNRNTQEFLDSLSSWRKHGLRAITLNLQGGSPQGYSKEQPWRNSAIALDGSLKPAYMKRLQLILDKAKLWHMGVILGIFYFGQDEYLANDDAVRKAVRETLLFLQNGRHWHVMVEIANECDGKGYQQPLIQAPRIHELIALAKSINTGGQRNYVSASFNGGAIPHANVVRESDFLLLHGNGVSDPKRITQMVEQTRQVDGYRPMPILFNEDDHFDFDKAENNFAAAVAAGASWGYFDPGESNYKDGFQCPPVNWGINTDRKKAFFQLVAEMTGSRV</sequence>
<evidence type="ECO:0000313" key="1">
    <source>
        <dbReference type="EMBL" id="QOY92203.1"/>
    </source>
</evidence>
<dbReference type="Proteomes" id="UP000593892">
    <property type="component" value="Chromosome"/>
</dbReference>
<dbReference type="EMBL" id="CP063849">
    <property type="protein sequence ID" value="QOY92203.1"/>
    <property type="molecule type" value="Genomic_DNA"/>
</dbReference>
<dbReference type="SUPFAM" id="SSF51445">
    <property type="entry name" value="(Trans)glycosidases"/>
    <property type="match status" value="1"/>
</dbReference>
<dbReference type="AlphaFoldDB" id="A0A7S7NYM4"/>
<name>A0A7S7NYM4_PALFE</name>
<protein>
    <recommendedName>
        <fullName evidence="3">Glycoside hydrolase family 5 domain-containing protein</fullName>
    </recommendedName>
</protein>
<proteinExistence type="predicted"/>
<evidence type="ECO:0008006" key="3">
    <source>
        <dbReference type="Google" id="ProtNLM"/>
    </source>
</evidence>
<keyword evidence="2" id="KW-1185">Reference proteome</keyword>